<dbReference type="AlphaFoldDB" id="A0A447JN04"/>
<evidence type="ECO:0000256" key="3">
    <source>
        <dbReference type="ARBA" id="ARBA00022475"/>
    </source>
</evidence>
<dbReference type="EMBL" id="LR133909">
    <property type="protein sequence ID" value="VDY45360.1"/>
    <property type="molecule type" value="Genomic_DNA"/>
</dbReference>
<protein>
    <submittedName>
        <fullName evidence="10">Transporter</fullName>
    </submittedName>
</protein>
<keyword evidence="2" id="KW-0813">Transport</keyword>
<organism evidence="10 11">
    <name type="scientific">Salmonella enterica subsp. enterica serovar Daytona</name>
    <dbReference type="NCBI Taxonomy" id="1962639"/>
    <lineage>
        <taxon>Bacteria</taxon>
        <taxon>Pseudomonadati</taxon>
        <taxon>Pseudomonadota</taxon>
        <taxon>Gammaproteobacteria</taxon>
        <taxon>Enterobacterales</taxon>
        <taxon>Enterobacteriaceae</taxon>
        <taxon>Salmonella</taxon>
    </lineage>
</organism>
<keyword evidence="7 8" id="KW-0472">Membrane</keyword>
<evidence type="ECO:0000256" key="7">
    <source>
        <dbReference type="ARBA" id="ARBA00023136"/>
    </source>
</evidence>
<reference evidence="10 11" key="1">
    <citation type="submission" date="2018-12" db="EMBL/GenBank/DDBJ databases">
        <authorList>
            <consortium name="Pathogen Informatics"/>
        </authorList>
    </citation>
    <scope>NUCLEOTIDE SEQUENCE [LARGE SCALE GENOMIC DNA]</scope>
    <source>
        <strain evidence="10 11">NCTC7102</strain>
    </source>
</reference>
<evidence type="ECO:0000256" key="2">
    <source>
        <dbReference type="ARBA" id="ARBA00022448"/>
    </source>
</evidence>
<evidence type="ECO:0000256" key="1">
    <source>
        <dbReference type="ARBA" id="ARBA00004429"/>
    </source>
</evidence>
<dbReference type="Gene3D" id="1.20.1250.20">
    <property type="entry name" value="MFS general substrate transporter like domains"/>
    <property type="match status" value="1"/>
</dbReference>
<dbReference type="PANTHER" id="PTHR43045:SF1">
    <property type="entry name" value="SHIKIMATE TRANSPORTER"/>
    <property type="match status" value="1"/>
</dbReference>
<feature type="transmembrane region" description="Helical" evidence="8">
    <location>
        <begin position="88"/>
        <end position="107"/>
    </location>
</feature>
<accession>A0A447JN04</accession>
<dbReference type="InterPro" id="IPR036259">
    <property type="entry name" value="MFS_trans_sf"/>
</dbReference>
<name>A0A447JN04_SALET</name>
<evidence type="ECO:0000313" key="11">
    <source>
        <dbReference type="Proteomes" id="UP000281393"/>
    </source>
</evidence>
<keyword evidence="3" id="KW-1003">Cell membrane</keyword>
<dbReference type="GO" id="GO:0005886">
    <property type="term" value="C:plasma membrane"/>
    <property type="evidence" value="ECO:0007669"/>
    <property type="project" value="UniProtKB-SubCell"/>
</dbReference>
<sequence length="149" mass="16112">MFTCLLAYPMHVLFGIMSDRRGCRQVYIFGALFVAEMAFPFFWLLESRSLILMTMGYVLLINIGHNSLNAVQPSFFAGLFHPPVRYSGSSIGAQLGAVVAGGFTPFIAKALSAVYDNSWTLVAGYVVLTALASAFAAKIAPETVLPHSP</sequence>
<feature type="transmembrane region" description="Helical" evidence="8">
    <location>
        <begin position="26"/>
        <end position="45"/>
    </location>
</feature>
<gene>
    <name evidence="10" type="ORF">NCTC7102_04870</name>
</gene>
<keyword evidence="5 8" id="KW-0812">Transmembrane</keyword>
<dbReference type="InterPro" id="IPR020846">
    <property type="entry name" value="MFS_dom"/>
</dbReference>
<dbReference type="SUPFAM" id="SSF103473">
    <property type="entry name" value="MFS general substrate transporter"/>
    <property type="match status" value="1"/>
</dbReference>
<dbReference type="PANTHER" id="PTHR43045">
    <property type="entry name" value="SHIKIMATE TRANSPORTER"/>
    <property type="match status" value="1"/>
</dbReference>
<evidence type="ECO:0000256" key="8">
    <source>
        <dbReference type="SAM" id="Phobius"/>
    </source>
</evidence>
<dbReference type="GO" id="GO:0022857">
    <property type="term" value="F:transmembrane transporter activity"/>
    <property type="evidence" value="ECO:0007669"/>
    <property type="project" value="InterPro"/>
</dbReference>
<evidence type="ECO:0000259" key="9">
    <source>
        <dbReference type="PROSITE" id="PS50850"/>
    </source>
</evidence>
<evidence type="ECO:0000313" key="10">
    <source>
        <dbReference type="EMBL" id="VDY45360.1"/>
    </source>
</evidence>
<feature type="domain" description="Major facilitator superfamily (MFS) profile" evidence="9">
    <location>
        <begin position="1"/>
        <end position="149"/>
    </location>
</feature>
<evidence type="ECO:0000256" key="4">
    <source>
        <dbReference type="ARBA" id="ARBA00022519"/>
    </source>
</evidence>
<dbReference type="PROSITE" id="PS50850">
    <property type="entry name" value="MFS"/>
    <property type="match status" value="1"/>
</dbReference>
<proteinExistence type="predicted"/>
<evidence type="ECO:0000256" key="5">
    <source>
        <dbReference type="ARBA" id="ARBA00022692"/>
    </source>
</evidence>
<dbReference type="Proteomes" id="UP000281393">
    <property type="component" value="Chromosome"/>
</dbReference>
<keyword evidence="6 8" id="KW-1133">Transmembrane helix</keyword>
<evidence type="ECO:0000256" key="6">
    <source>
        <dbReference type="ARBA" id="ARBA00022989"/>
    </source>
</evidence>
<comment type="subcellular location">
    <subcellularLocation>
        <location evidence="1">Cell inner membrane</location>
        <topology evidence="1">Multi-pass membrane protein</topology>
    </subcellularLocation>
</comment>
<feature type="transmembrane region" description="Helical" evidence="8">
    <location>
        <begin position="119"/>
        <end position="140"/>
    </location>
</feature>
<keyword evidence="4" id="KW-0997">Cell inner membrane</keyword>